<feature type="compositionally biased region" description="Acidic residues" evidence="1">
    <location>
        <begin position="233"/>
        <end position="244"/>
    </location>
</feature>
<evidence type="ECO:0000313" key="3">
    <source>
        <dbReference type="Proteomes" id="UP000651452"/>
    </source>
</evidence>
<proteinExistence type="predicted"/>
<sequence length="659" mass="73467">MGRWAYRPIARSGRPVLHSSTKLHPTIAYTVVVATWIAFVLSRVQSTRRRLPLAATAATATATATATDGDTTVLAQPPPTARAYGAHSIMDTMERSRGSIYEHDIPSLSASLEAFDPERSHLAQSSYSARSNMHSSRWSLPPHDADESEHEHESEGPWAPPAWQKSNNQWHRRSLLHSSRSPSYYRTDRETTPSRIPLPDSPMKNTPQGSPEPDDARYPADNIASRLQSPMDDVTEEPADDEALEPAPADEASTMDGFVRFAIRGETLFRTAPLEETLSTLASGMGMLTRTRRNVFMTIATVILSWVLLHPWNTSLIPDVANVANMAKQFEPLMYASENVIPRSRELAEASIAVQDLGESVRATNMSASTVIIDQLDDLGDSLKVLSEKITSFFTNVDGDMDSILITMEWARRELSSIQSPKVGMLDTLVSNIHGALSALGALSANGTPTSLGRIVNDVLGHTTQQRSRATLQRTFDYLLSTLEENIQNELARADILFRLFESVDRQFHNLHRSVAHEEDSLSTRKDEFLASMWRNTITNKLKIAKYEKNLKLLKDVRASTLINKSELKSHIQVINSVKDQLDKARRNLVGPLIRRAQSNSFGLEGQLEEVERTYGFLKGVRDTQKHRVLRELWGEPKRRVLITGAREDEGGTDEVGES</sequence>
<evidence type="ECO:0000256" key="1">
    <source>
        <dbReference type="SAM" id="MobiDB-lite"/>
    </source>
</evidence>
<reference evidence="2" key="1">
    <citation type="submission" date="2018-12" db="EMBL/GenBank/DDBJ databases">
        <authorList>
            <person name="Syme R.A."/>
            <person name="Farfan-Caceres L."/>
            <person name="Lichtenzveig J."/>
        </authorList>
    </citation>
    <scope>NUCLEOTIDE SEQUENCE</scope>
    <source>
        <strain evidence="2">Al4</strain>
    </source>
</reference>
<feature type="region of interest" description="Disordered" evidence="1">
    <location>
        <begin position="181"/>
        <end position="251"/>
    </location>
</feature>
<dbReference type="Proteomes" id="UP000651452">
    <property type="component" value="Unassembled WGS sequence"/>
</dbReference>
<gene>
    <name evidence="2" type="ORF">EKO04_001670</name>
</gene>
<dbReference type="AlphaFoldDB" id="A0A8H7JCI9"/>
<keyword evidence="3" id="KW-1185">Reference proteome</keyword>
<comment type="caution">
    <text evidence="2">The sequence shown here is derived from an EMBL/GenBank/DDBJ whole genome shotgun (WGS) entry which is preliminary data.</text>
</comment>
<name>A0A8H7JCI9_9PLEO</name>
<dbReference type="EMBL" id="RZGK01000003">
    <property type="protein sequence ID" value="KAF9700550.1"/>
    <property type="molecule type" value="Genomic_DNA"/>
</dbReference>
<protein>
    <submittedName>
        <fullName evidence="2">Uncharacterized protein</fullName>
    </submittedName>
</protein>
<dbReference type="OrthoDB" id="4202871at2759"/>
<accession>A0A8H7JCI9</accession>
<evidence type="ECO:0000313" key="2">
    <source>
        <dbReference type="EMBL" id="KAF9700550.1"/>
    </source>
</evidence>
<feature type="compositionally biased region" description="Basic and acidic residues" evidence="1">
    <location>
        <begin position="143"/>
        <end position="155"/>
    </location>
</feature>
<feature type="region of interest" description="Disordered" evidence="1">
    <location>
        <begin position="133"/>
        <end position="165"/>
    </location>
</feature>
<organism evidence="2 3">
    <name type="scientific">Ascochyta lentis</name>
    <dbReference type="NCBI Taxonomy" id="205686"/>
    <lineage>
        <taxon>Eukaryota</taxon>
        <taxon>Fungi</taxon>
        <taxon>Dikarya</taxon>
        <taxon>Ascomycota</taxon>
        <taxon>Pezizomycotina</taxon>
        <taxon>Dothideomycetes</taxon>
        <taxon>Pleosporomycetidae</taxon>
        <taxon>Pleosporales</taxon>
        <taxon>Pleosporineae</taxon>
        <taxon>Didymellaceae</taxon>
        <taxon>Ascochyta</taxon>
    </lineage>
</organism>
<reference evidence="2" key="2">
    <citation type="submission" date="2020-09" db="EMBL/GenBank/DDBJ databases">
        <title>Reference genome assembly for Australian Ascochyta lentis isolate Al4.</title>
        <authorList>
            <person name="Lee R.C."/>
            <person name="Farfan-Caceres L.M."/>
            <person name="Debler J.W."/>
            <person name="Williams A.H."/>
            <person name="Henares B.M."/>
        </authorList>
    </citation>
    <scope>NUCLEOTIDE SEQUENCE</scope>
    <source>
        <strain evidence="2">Al4</strain>
    </source>
</reference>